<name>A0A6G7ZP75_9SPHN</name>
<keyword evidence="1" id="KW-0472">Membrane</keyword>
<reference evidence="2 3" key="1">
    <citation type="submission" date="2020-03" db="EMBL/GenBank/DDBJ databases">
        <title>Sphingomonas sp. nov., isolated from fish.</title>
        <authorList>
            <person name="Hyun D.-W."/>
            <person name="Bae J.-W."/>
        </authorList>
    </citation>
    <scope>NUCLEOTIDE SEQUENCE [LARGE SCALE GENOMIC DNA]</scope>
    <source>
        <strain evidence="2 3">HDW15C</strain>
    </source>
</reference>
<dbReference type="Proteomes" id="UP000502502">
    <property type="component" value="Chromosome"/>
</dbReference>
<evidence type="ECO:0000313" key="3">
    <source>
        <dbReference type="Proteomes" id="UP000502502"/>
    </source>
</evidence>
<dbReference type="RefSeq" id="WP_166094775.1">
    <property type="nucleotide sequence ID" value="NZ_CP049871.1"/>
</dbReference>
<keyword evidence="1" id="KW-1133">Transmembrane helix</keyword>
<organism evidence="2 3">
    <name type="scientific">Sphingomonas sinipercae</name>
    <dbReference type="NCBI Taxonomy" id="2714944"/>
    <lineage>
        <taxon>Bacteria</taxon>
        <taxon>Pseudomonadati</taxon>
        <taxon>Pseudomonadota</taxon>
        <taxon>Alphaproteobacteria</taxon>
        <taxon>Sphingomonadales</taxon>
        <taxon>Sphingomonadaceae</taxon>
        <taxon>Sphingomonas</taxon>
    </lineage>
</organism>
<evidence type="ECO:0000256" key="1">
    <source>
        <dbReference type="SAM" id="Phobius"/>
    </source>
</evidence>
<keyword evidence="3" id="KW-1185">Reference proteome</keyword>
<accession>A0A6G7ZP75</accession>
<dbReference type="EMBL" id="CP049871">
    <property type="protein sequence ID" value="QIL02719.1"/>
    <property type="molecule type" value="Genomic_DNA"/>
</dbReference>
<dbReference type="KEGG" id="ssin:G7078_07945"/>
<sequence>MAGTATGTGGSARMLGEKIGAGEPLARDQRLAIKEDMARQRGKSSGLRIFILVLAATASVVGVSEGVLALSGDFGSQFTEDLVAGGQD</sequence>
<keyword evidence="1" id="KW-0812">Transmembrane</keyword>
<gene>
    <name evidence="2" type="ORF">G7078_07945</name>
</gene>
<evidence type="ECO:0000313" key="2">
    <source>
        <dbReference type="EMBL" id="QIL02719.1"/>
    </source>
</evidence>
<proteinExistence type="predicted"/>
<protein>
    <submittedName>
        <fullName evidence="2">Uncharacterized protein</fullName>
    </submittedName>
</protein>
<feature type="transmembrane region" description="Helical" evidence="1">
    <location>
        <begin position="49"/>
        <end position="70"/>
    </location>
</feature>
<dbReference type="AlphaFoldDB" id="A0A6G7ZP75"/>